<organism evidence="2 3">
    <name type="scientific">Azospira inquinata</name>
    <dbReference type="NCBI Taxonomy" id="2785627"/>
    <lineage>
        <taxon>Bacteria</taxon>
        <taxon>Pseudomonadati</taxon>
        <taxon>Pseudomonadota</taxon>
        <taxon>Betaproteobacteria</taxon>
        <taxon>Rhodocyclales</taxon>
        <taxon>Rhodocyclaceae</taxon>
        <taxon>Azospira</taxon>
    </lineage>
</organism>
<evidence type="ECO:0000256" key="1">
    <source>
        <dbReference type="SAM" id="Phobius"/>
    </source>
</evidence>
<name>A0A975SPG3_9RHOO</name>
<feature type="transmembrane region" description="Helical" evidence="1">
    <location>
        <begin position="108"/>
        <end position="129"/>
    </location>
</feature>
<keyword evidence="1" id="KW-1133">Transmembrane helix</keyword>
<keyword evidence="3" id="KW-1185">Reference proteome</keyword>
<feature type="transmembrane region" description="Helical" evidence="1">
    <location>
        <begin position="80"/>
        <end position="101"/>
    </location>
</feature>
<dbReference type="Proteomes" id="UP000683428">
    <property type="component" value="Chromosome"/>
</dbReference>
<gene>
    <name evidence="2" type="ORF">Azoinq_05810</name>
</gene>
<dbReference type="RefSeq" id="WP_216131134.1">
    <property type="nucleotide sequence ID" value="NZ_CP064782.1"/>
</dbReference>
<sequence>MLTDILSLLLEACAGFFGYLLLLRFLLQWRRVSFANPLAELTMRTTNWVVLPLRRVLPGLLGLDLASLVPAWLLQVLAKYIQLLFKAASLGAAPFLAVPALVLGVFEVLHMGVMILVVAMLLQAVLSWVNPYSPLSAPVAALTDPLLRPIRRVLPPIANFDLSPLVALLIAQVVFILLAYAKAAVMPLVF</sequence>
<keyword evidence="1" id="KW-0472">Membrane</keyword>
<feature type="transmembrane region" description="Helical" evidence="1">
    <location>
        <begin position="48"/>
        <end position="74"/>
    </location>
</feature>
<keyword evidence="1" id="KW-0812">Transmembrane</keyword>
<protein>
    <submittedName>
        <fullName evidence="2">YggT family protein</fullName>
    </submittedName>
</protein>
<dbReference type="EMBL" id="CP064782">
    <property type="protein sequence ID" value="QWT50110.1"/>
    <property type="molecule type" value="Genomic_DNA"/>
</dbReference>
<dbReference type="Pfam" id="PF02325">
    <property type="entry name" value="CCB3_YggT"/>
    <property type="match status" value="2"/>
</dbReference>
<dbReference type="KEGG" id="aiq:Azoinq_05810"/>
<feature type="transmembrane region" description="Helical" evidence="1">
    <location>
        <begin position="6"/>
        <end position="27"/>
    </location>
</feature>
<evidence type="ECO:0000313" key="2">
    <source>
        <dbReference type="EMBL" id="QWT50110.1"/>
    </source>
</evidence>
<proteinExistence type="predicted"/>
<feature type="transmembrane region" description="Helical" evidence="1">
    <location>
        <begin position="162"/>
        <end position="181"/>
    </location>
</feature>
<dbReference type="AlphaFoldDB" id="A0A975SPG3"/>
<dbReference type="GO" id="GO:0016020">
    <property type="term" value="C:membrane"/>
    <property type="evidence" value="ECO:0007669"/>
    <property type="project" value="InterPro"/>
</dbReference>
<accession>A0A975SPG3</accession>
<dbReference type="InterPro" id="IPR003425">
    <property type="entry name" value="CCB3/YggT"/>
</dbReference>
<reference evidence="2" key="1">
    <citation type="submission" date="2020-11" db="EMBL/GenBank/DDBJ databases">
        <title>Azospira inquinata sp. nov.</title>
        <authorList>
            <person name="Moe W.M."/>
            <person name="Mikes M.C."/>
        </authorList>
    </citation>
    <scope>NUCLEOTIDE SEQUENCE</scope>
    <source>
        <strain evidence="2">Azo-3</strain>
    </source>
</reference>
<evidence type="ECO:0000313" key="3">
    <source>
        <dbReference type="Proteomes" id="UP000683428"/>
    </source>
</evidence>